<dbReference type="RefSeq" id="WP_358354096.1">
    <property type="nucleotide sequence ID" value="NZ_JBEZFP010000034.1"/>
</dbReference>
<accession>A0ABV3DGS9</accession>
<protein>
    <submittedName>
        <fullName evidence="2">Uncharacterized protein</fullName>
    </submittedName>
</protein>
<organism evidence="2 3">
    <name type="scientific">Streptodolium elevatio</name>
    <dbReference type="NCBI Taxonomy" id="3157996"/>
    <lineage>
        <taxon>Bacteria</taxon>
        <taxon>Bacillati</taxon>
        <taxon>Actinomycetota</taxon>
        <taxon>Actinomycetes</taxon>
        <taxon>Kitasatosporales</taxon>
        <taxon>Streptomycetaceae</taxon>
        <taxon>Streptodolium</taxon>
    </lineage>
</organism>
<name>A0ABV3DGS9_9ACTN</name>
<comment type="caution">
    <text evidence="2">The sequence shown here is derived from an EMBL/GenBank/DDBJ whole genome shotgun (WGS) entry which is preliminary data.</text>
</comment>
<feature type="compositionally biased region" description="Basic and acidic residues" evidence="1">
    <location>
        <begin position="78"/>
        <end position="93"/>
    </location>
</feature>
<evidence type="ECO:0000256" key="1">
    <source>
        <dbReference type="SAM" id="MobiDB-lite"/>
    </source>
</evidence>
<feature type="region of interest" description="Disordered" evidence="1">
    <location>
        <begin position="78"/>
        <end position="100"/>
    </location>
</feature>
<evidence type="ECO:0000313" key="2">
    <source>
        <dbReference type="EMBL" id="MEU8134965.1"/>
    </source>
</evidence>
<dbReference type="Proteomes" id="UP001551482">
    <property type="component" value="Unassembled WGS sequence"/>
</dbReference>
<dbReference type="EMBL" id="JBEZFP010000034">
    <property type="protein sequence ID" value="MEU8134965.1"/>
    <property type="molecule type" value="Genomic_DNA"/>
</dbReference>
<keyword evidence="3" id="KW-1185">Reference proteome</keyword>
<evidence type="ECO:0000313" key="3">
    <source>
        <dbReference type="Proteomes" id="UP001551482"/>
    </source>
</evidence>
<sequence>MAVSDSERHDQQRWHKAFATALAEEAGAVPGLVCYRTADIMPALQWEDDPRGAYDAFAGLVVGGHAPVTKTTATLHYRRDPADGEGPFERDETPLSTLDLGTTDPRLTAAILVTCARHHRTTL</sequence>
<proteinExistence type="predicted"/>
<reference evidence="2 3" key="1">
    <citation type="submission" date="2024-06" db="EMBL/GenBank/DDBJ databases">
        <title>The Natural Products Discovery Center: Release of the First 8490 Sequenced Strains for Exploring Actinobacteria Biosynthetic Diversity.</title>
        <authorList>
            <person name="Kalkreuter E."/>
            <person name="Kautsar S.A."/>
            <person name="Yang D."/>
            <person name="Bader C.D."/>
            <person name="Teijaro C.N."/>
            <person name="Fluegel L."/>
            <person name="Davis C.M."/>
            <person name="Simpson J.R."/>
            <person name="Lauterbach L."/>
            <person name="Steele A.D."/>
            <person name="Gui C."/>
            <person name="Meng S."/>
            <person name="Li G."/>
            <person name="Viehrig K."/>
            <person name="Ye F."/>
            <person name="Su P."/>
            <person name="Kiefer A.F."/>
            <person name="Nichols A."/>
            <person name="Cepeda A.J."/>
            <person name="Yan W."/>
            <person name="Fan B."/>
            <person name="Jiang Y."/>
            <person name="Adhikari A."/>
            <person name="Zheng C.-J."/>
            <person name="Schuster L."/>
            <person name="Cowan T.M."/>
            <person name="Smanski M.J."/>
            <person name="Chevrette M.G."/>
            <person name="De Carvalho L.P.S."/>
            <person name="Shen B."/>
        </authorList>
    </citation>
    <scope>NUCLEOTIDE SEQUENCE [LARGE SCALE GENOMIC DNA]</scope>
    <source>
        <strain evidence="2 3">NPDC048946</strain>
    </source>
</reference>
<gene>
    <name evidence="2" type="ORF">AB0C36_15775</name>
</gene>